<evidence type="ECO:0000313" key="3">
    <source>
        <dbReference type="EMBL" id="PHT57006.1"/>
    </source>
</evidence>
<evidence type="ECO:0000256" key="2">
    <source>
        <dbReference type="SAM" id="Phobius"/>
    </source>
</evidence>
<name>A0A2G2XHN8_CAPBA</name>
<feature type="transmembrane region" description="Helical" evidence="2">
    <location>
        <begin position="20"/>
        <end position="38"/>
    </location>
</feature>
<sequence>MYASLSSLLRINNMVSLNFNILLVLVIALMFIASAGGIRKIPVKQEQMVDDISGDAAFDSMKTSHKNAQVDSQMVKKNKRSPLGTNHFPEQNHERSKIEESKEFANAEDEVAKLMNKDYTGNLRRKRPIHN</sequence>
<protein>
    <submittedName>
        <fullName evidence="3">Uncharacterized protein</fullName>
    </submittedName>
</protein>
<reference evidence="3 4" key="1">
    <citation type="journal article" date="2017" name="Genome Biol.">
        <title>New reference genome sequences of hot pepper reveal the massive evolution of plant disease-resistance genes by retroduplication.</title>
        <authorList>
            <person name="Kim S."/>
            <person name="Park J."/>
            <person name="Yeom S.I."/>
            <person name="Kim Y.M."/>
            <person name="Seo E."/>
            <person name="Kim K.T."/>
            <person name="Kim M.S."/>
            <person name="Lee J.M."/>
            <person name="Cheong K."/>
            <person name="Shin H.S."/>
            <person name="Kim S.B."/>
            <person name="Han K."/>
            <person name="Lee J."/>
            <person name="Park M."/>
            <person name="Lee H.A."/>
            <person name="Lee H.Y."/>
            <person name="Lee Y."/>
            <person name="Oh S."/>
            <person name="Lee J.H."/>
            <person name="Choi E."/>
            <person name="Choi E."/>
            <person name="Lee S.E."/>
            <person name="Jeon J."/>
            <person name="Kim H."/>
            <person name="Choi G."/>
            <person name="Song H."/>
            <person name="Lee J."/>
            <person name="Lee S.C."/>
            <person name="Kwon J.K."/>
            <person name="Lee H.Y."/>
            <person name="Koo N."/>
            <person name="Hong Y."/>
            <person name="Kim R.W."/>
            <person name="Kang W.H."/>
            <person name="Huh J.H."/>
            <person name="Kang B.C."/>
            <person name="Yang T.J."/>
            <person name="Lee Y.H."/>
            <person name="Bennetzen J.L."/>
            <person name="Choi D."/>
        </authorList>
    </citation>
    <scope>NUCLEOTIDE SEQUENCE [LARGE SCALE GENOMIC DNA]</scope>
    <source>
        <strain evidence="4">cv. PBC81</strain>
    </source>
</reference>
<gene>
    <name evidence="3" type="ORF">CQW23_05492</name>
</gene>
<reference evidence="4" key="2">
    <citation type="journal article" date="2017" name="J. Anim. Genet.">
        <title>Multiple reference genome sequences of hot pepper reveal the massive evolution of plant disease resistance genes by retroduplication.</title>
        <authorList>
            <person name="Kim S."/>
            <person name="Park J."/>
            <person name="Yeom S.-I."/>
            <person name="Kim Y.-M."/>
            <person name="Seo E."/>
            <person name="Kim K.-T."/>
            <person name="Kim M.-S."/>
            <person name="Lee J.M."/>
            <person name="Cheong K."/>
            <person name="Shin H.-S."/>
            <person name="Kim S.-B."/>
            <person name="Han K."/>
            <person name="Lee J."/>
            <person name="Park M."/>
            <person name="Lee H.-A."/>
            <person name="Lee H.-Y."/>
            <person name="Lee Y."/>
            <person name="Oh S."/>
            <person name="Lee J.H."/>
            <person name="Choi E."/>
            <person name="Choi E."/>
            <person name="Lee S.E."/>
            <person name="Jeon J."/>
            <person name="Kim H."/>
            <person name="Choi G."/>
            <person name="Song H."/>
            <person name="Lee J."/>
            <person name="Lee S.-C."/>
            <person name="Kwon J.-K."/>
            <person name="Lee H.-Y."/>
            <person name="Koo N."/>
            <person name="Hong Y."/>
            <person name="Kim R.W."/>
            <person name="Kang W.-H."/>
            <person name="Huh J.H."/>
            <person name="Kang B.-C."/>
            <person name="Yang T.-J."/>
            <person name="Lee Y.-H."/>
            <person name="Bennetzen J.L."/>
            <person name="Choi D."/>
        </authorList>
    </citation>
    <scope>NUCLEOTIDE SEQUENCE [LARGE SCALE GENOMIC DNA]</scope>
    <source>
        <strain evidence="4">cv. PBC81</strain>
    </source>
</reference>
<proteinExistence type="predicted"/>
<dbReference type="AlphaFoldDB" id="A0A2G2XHN8"/>
<dbReference type="Proteomes" id="UP000224567">
    <property type="component" value="Unassembled WGS sequence"/>
</dbReference>
<accession>A0A2G2XHN8</accession>
<keyword evidence="2" id="KW-0812">Transmembrane</keyword>
<comment type="caution">
    <text evidence="3">The sequence shown here is derived from an EMBL/GenBank/DDBJ whole genome shotgun (WGS) entry which is preliminary data.</text>
</comment>
<dbReference type="EMBL" id="MLFT02000002">
    <property type="protein sequence ID" value="PHT57006.1"/>
    <property type="molecule type" value="Genomic_DNA"/>
</dbReference>
<evidence type="ECO:0000313" key="4">
    <source>
        <dbReference type="Proteomes" id="UP000224567"/>
    </source>
</evidence>
<organism evidence="3 4">
    <name type="scientific">Capsicum baccatum</name>
    <name type="common">Peruvian pepper</name>
    <dbReference type="NCBI Taxonomy" id="33114"/>
    <lineage>
        <taxon>Eukaryota</taxon>
        <taxon>Viridiplantae</taxon>
        <taxon>Streptophyta</taxon>
        <taxon>Embryophyta</taxon>
        <taxon>Tracheophyta</taxon>
        <taxon>Spermatophyta</taxon>
        <taxon>Magnoliopsida</taxon>
        <taxon>eudicotyledons</taxon>
        <taxon>Gunneridae</taxon>
        <taxon>Pentapetalae</taxon>
        <taxon>asterids</taxon>
        <taxon>lamiids</taxon>
        <taxon>Solanales</taxon>
        <taxon>Solanaceae</taxon>
        <taxon>Solanoideae</taxon>
        <taxon>Capsiceae</taxon>
        <taxon>Capsicum</taxon>
    </lineage>
</organism>
<keyword evidence="4" id="KW-1185">Reference proteome</keyword>
<evidence type="ECO:0000256" key="1">
    <source>
        <dbReference type="SAM" id="MobiDB-lite"/>
    </source>
</evidence>
<keyword evidence="2" id="KW-0472">Membrane</keyword>
<feature type="compositionally biased region" description="Basic and acidic residues" evidence="1">
    <location>
        <begin position="90"/>
        <end position="100"/>
    </location>
</feature>
<feature type="region of interest" description="Disordered" evidence="1">
    <location>
        <begin position="65"/>
        <end position="100"/>
    </location>
</feature>
<dbReference type="OrthoDB" id="1937240at2759"/>
<keyword evidence="2" id="KW-1133">Transmembrane helix</keyword>